<comment type="function">
    <text evidence="1">The aspartyl protease (PR) mediates the proteolytic cleavages of the Gag and Gag-Pol polyproteins after assembly of the VLP.</text>
</comment>
<dbReference type="PROSITE" id="PS50994">
    <property type="entry name" value="INTEGRASE"/>
    <property type="match status" value="1"/>
</dbReference>
<dbReference type="GO" id="GO:0042575">
    <property type="term" value="C:DNA polymerase complex"/>
    <property type="evidence" value="ECO:0007669"/>
    <property type="project" value="UniProtKB-ARBA"/>
</dbReference>
<dbReference type="AlphaFoldDB" id="A0A085MVP5"/>
<evidence type="ECO:0000256" key="6">
    <source>
        <dbReference type="ARBA" id="ARBA00022741"/>
    </source>
</evidence>
<gene>
    <name evidence="22" type="ORF">M514_26539</name>
</gene>
<evidence type="ECO:0000256" key="9">
    <source>
        <dbReference type="ARBA" id="ARBA00022801"/>
    </source>
</evidence>
<keyword evidence="8" id="KW-0255">Endonuclease</keyword>
<keyword evidence="10" id="KW-0067">ATP-binding</keyword>
<dbReference type="InterPro" id="IPR001878">
    <property type="entry name" value="Znf_CCHC"/>
</dbReference>
<keyword evidence="15" id="KW-0917">Virion maturation</keyword>
<evidence type="ECO:0000256" key="15">
    <source>
        <dbReference type="ARBA" id="ARBA00023113"/>
    </source>
</evidence>
<dbReference type="InterPro" id="IPR054722">
    <property type="entry name" value="PolX-like_BBD"/>
</dbReference>
<keyword evidence="13" id="KW-0695">RNA-directed DNA polymerase</keyword>
<keyword evidence="7" id="KW-0064">Aspartyl protease</keyword>
<keyword evidence="11" id="KW-0460">Magnesium</keyword>
<dbReference type="Pfam" id="PF07727">
    <property type="entry name" value="RVT_2"/>
    <property type="match status" value="1"/>
</dbReference>
<dbReference type="SUPFAM" id="SSF57756">
    <property type="entry name" value="Retrovirus zinc finger-like domains"/>
    <property type="match status" value="1"/>
</dbReference>
<dbReference type="InterPro" id="IPR025724">
    <property type="entry name" value="GAG-pre-integrase_dom"/>
</dbReference>
<keyword evidence="18" id="KW-0863">Zinc-finger</keyword>
<dbReference type="InterPro" id="IPR012337">
    <property type="entry name" value="RNaseH-like_sf"/>
</dbReference>
<evidence type="ECO:0000256" key="2">
    <source>
        <dbReference type="ARBA" id="ARBA00022612"/>
    </source>
</evidence>
<dbReference type="GO" id="GO:0003964">
    <property type="term" value="F:RNA-directed DNA polymerase activity"/>
    <property type="evidence" value="ECO:0007669"/>
    <property type="project" value="UniProtKB-KW"/>
</dbReference>
<dbReference type="GO" id="GO:0004519">
    <property type="term" value="F:endonuclease activity"/>
    <property type="evidence" value="ECO:0007669"/>
    <property type="project" value="UniProtKB-KW"/>
</dbReference>
<evidence type="ECO:0000256" key="11">
    <source>
        <dbReference type="ARBA" id="ARBA00022842"/>
    </source>
</evidence>
<keyword evidence="3" id="KW-0645">Protease</keyword>
<keyword evidence="2" id="KW-1188">Viral release from host cell</keyword>
<dbReference type="GO" id="GO:0006310">
    <property type="term" value="P:DNA recombination"/>
    <property type="evidence" value="ECO:0007669"/>
    <property type="project" value="UniProtKB-KW"/>
</dbReference>
<dbReference type="InterPro" id="IPR036397">
    <property type="entry name" value="RNaseH_sf"/>
</dbReference>
<dbReference type="Pfam" id="PF25597">
    <property type="entry name" value="SH3_retrovirus"/>
    <property type="match status" value="1"/>
</dbReference>
<evidence type="ECO:0000256" key="12">
    <source>
        <dbReference type="ARBA" id="ARBA00022908"/>
    </source>
</evidence>
<dbReference type="GO" id="GO:0015074">
    <property type="term" value="P:DNA integration"/>
    <property type="evidence" value="ECO:0007669"/>
    <property type="project" value="UniProtKB-KW"/>
</dbReference>
<dbReference type="GO" id="GO:0006508">
    <property type="term" value="P:proteolysis"/>
    <property type="evidence" value="ECO:0007669"/>
    <property type="project" value="UniProtKB-KW"/>
</dbReference>
<dbReference type="GO" id="GO:0008270">
    <property type="term" value="F:zinc ion binding"/>
    <property type="evidence" value="ECO:0007669"/>
    <property type="project" value="UniProtKB-KW"/>
</dbReference>
<evidence type="ECO:0000256" key="1">
    <source>
        <dbReference type="ARBA" id="ARBA00002180"/>
    </source>
</evidence>
<dbReference type="PANTHER" id="PTHR42648:SF11">
    <property type="entry name" value="TRANSPOSON TY4-P GAG-POL POLYPROTEIN"/>
    <property type="match status" value="1"/>
</dbReference>
<dbReference type="GO" id="GO:0003676">
    <property type="term" value="F:nucleic acid binding"/>
    <property type="evidence" value="ECO:0007669"/>
    <property type="project" value="InterPro"/>
</dbReference>
<evidence type="ECO:0000256" key="17">
    <source>
        <dbReference type="ARBA" id="ARBA00023268"/>
    </source>
</evidence>
<organism evidence="22">
    <name type="scientific">Trichuris suis</name>
    <name type="common">pig whipworm</name>
    <dbReference type="NCBI Taxonomy" id="68888"/>
    <lineage>
        <taxon>Eukaryota</taxon>
        <taxon>Metazoa</taxon>
        <taxon>Ecdysozoa</taxon>
        <taxon>Nematoda</taxon>
        <taxon>Enoplea</taxon>
        <taxon>Dorylaimia</taxon>
        <taxon>Trichinellida</taxon>
        <taxon>Trichuridae</taxon>
        <taxon>Trichuris</taxon>
    </lineage>
</organism>
<evidence type="ECO:0000256" key="4">
    <source>
        <dbReference type="ARBA" id="ARBA00022722"/>
    </source>
</evidence>
<evidence type="ECO:0000256" key="18">
    <source>
        <dbReference type="PROSITE-ProRule" id="PRU00047"/>
    </source>
</evidence>
<evidence type="ECO:0000259" key="20">
    <source>
        <dbReference type="PROSITE" id="PS50158"/>
    </source>
</evidence>
<dbReference type="SUPFAM" id="SSF53098">
    <property type="entry name" value="Ribonuclease H-like"/>
    <property type="match status" value="1"/>
</dbReference>
<feature type="domain" description="Integrase catalytic" evidence="21">
    <location>
        <begin position="467"/>
        <end position="643"/>
    </location>
</feature>
<evidence type="ECO:0000256" key="7">
    <source>
        <dbReference type="ARBA" id="ARBA00022750"/>
    </source>
</evidence>
<dbReference type="GO" id="GO:0005524">
    <property type="term" value="F:ATP binding"/>
    <property type="evidence" value="ECO:0007669"/>
    <property type="project" value="UniProtKB-KW"/>
</dbReference>
<dbReference type="InterPro" id="IPR039537">
    <property type="entry name" value="Retrotran_Ty1/copia-like"/>
</dbReference>
<protein>
    <recommendedName>
        <fullName evidence="23">Integrase core domain protein</fullName>
    </recommendedName>
</protein>
<keyword evidence="17" id="KW-0511">Multifunctional enzyme</keyword>
<keyword evidence="5" id="KW-0479">Metal-binding</keyword>
<evidence type="ECO:0000256" key="8">
    <source>
        <dbReference type="ARBA" id="ARBA00022759"/>
    </source>
</evidence>
<evidence type="ECO:0008006" key="23">
    <source>
        <dbReference type="Google" id="ProtNLM"/>
    </source>
</evidence>
<keyword evidence="12" id="KW-0229">DNA integration</keyword>
<reference evidence="22" key="1">
    <citation type="journal article" date="2014" name="Nat. Genet.">
        <title>Genome and transcriptome of the porcine whipworm Trichuris suis.</title>
        <authorList>
            <person name="Jex A.R."/>
            <person name="Nejsum P."/>
            <person name="Schwarz E.M."/>
            <person name="Hu L."/>
            <person name="Young N.D."/>
            <person name="Hall R.S."/>
            <person name="Korhonen P.K."/>
            <person name="Liao S."/>
            <person name="Thamsborg S."/>
            <person name="Xia J."/>
            <person name="Xu P."/>
            <person name="Wang S."/>
            <person name="Scheerlinck J.P."/>
            <person name="Hofmann A."/>
            <person name="Sternberg P.W."/>
            <person name="Wang J."/>
            <person name="Gasser R.B."/>
        </authorList>
    </citation>
    <scope>NUCLEOTIDE SEQUENCE [LARGE SCALE GENOMIC DNA]</scope>
    <source>
        <strain evidence="22">DCEP-RM93F</strain>
    </source>
</reference>
<keyword evidence="4" id="KW-0540">Nuclease</keyword>
<dbReference type="GO" id="GO:0004190">
    <property type="term" value="F:aspartic-type endopeptidase activity"/>
    <property type="evidence" value="ECO:0007669"/>
    <property type="project" value="UniProtKB-KW"/>
</dbReference>
<keyword evidence="9" id="KW-0378">Hydrolase</keyword>
<evidence type="ECO:0000256" key="3">
    <source>
        <dbReference type="ARBA" id="ARBA00022670"/>
    </source>
</evidence>
<feature type="domain" description="CCHC-type" evidence="20">
    <location>
        <begin position="234"/>
        <end position="249"/>
    </location>
</feature>
<evidence type="ECO:0000256" key="13">
    <source>
        <dbReference type="ARBA" id="ARBA00022918"/>
    </source>
</evidence>
<evidence type="ECO:0000256" key="5">
    <source>
        <dbReference type="ARBA" id="ARBA00022723"/>
    </source>
</evidence>
<keyword evidence="14" id="KW-0239">DNA-directed DNA polymerase</keyword>
<dbReference type="Pfam" id="PF13976">
    <property type="entry name" value="gag_pre-integrs"/>
    <property type="match status" value="1"/>
</dbReference>
<keyword evidence="18" id="KW-0862">Zinc</keyword>
<dbReference type="Pfam" id="PF22936">
    <property type="entry name" value="Pol_BBD"/>
    <property type="match status" value="1"/>
</dbReference>
<dbReference type="SUPFAM" id="SSF56672">
    <property type="entry name" value="DNA/RNA polymerases"/>
    <property type="match status" value="1"/>
</dbReference>
<dbReference type="PROSITE" id="PS50158">
    <property type="entry name" value="ZF_CCHC"/>
    <property type="match status" value="1"/>
</dbReference>
<feature type="region of interest" description="Disordered" evidence="19">
    <location>
        <begin position="742"/>
        <end position="764"/>
    </location>
</feature>
<dbReference type="InterPro" id="IPR036875">
    <property type="entry name" value="Znf_CCHC_sf"/>
</dbReference>
<proteinExistence type="predicted"/>
<keyword evidence="14" id="KW-0548">Nucleotidyltransferase</keyword>
<dbReference type="Gene3D" id="3.30.420.10">
    <property type="entry name" value="Ribonuclease H-like superfamily/Ribonuclease H"/>
    <property type="match status" value="1"/>
</dbReference>
<evidence type="ECO:0000313" key="22">
    <source>
        <dbReference type="EMBL" id="KFD61291.1"/>
    </source>
</evidence>
<dbReference type="Pfam" id="PF14223">
    <property type="entry name" value="Retrotran_gag_2"/>
    <property type="match status" value="1"/>
</dbReference>
<dbReference type="EMBL" id="KL367628">
    <property type="protein sequence ID" value="KFD61291.1"/>
    <property type="molecule type" value="Genomic_DNA"/>
</dbReference>
<dbReference type="InterPro" id="IPR057670">
    <property type="entry name" value="SH3_retrovirus"/>
</dbReference>
<evidence type="ECO:0000256" key="10">
    <source>
        <dbReference type="ARBA" id="ARBA00022840"/>
    </source>
</evidence>
<dbReference type="PANTHER" id="PTHR42648">
    <property type="entry name" value="TRANSPOSASE, PUTATIVE-RELATED"/>
    <property type="match status" value="1"/>
</dbReference>
<keyword evidence="6" id="KW-0547">Nucleotide-binding</keyword>
<keyword evidence="16" id="KW-0233">DNA recombination</keyword>
<keyword evidence="14" id="KW-0808">Transferase</keyword>
<dbReference type="InterPro" id="IPR001584">
    <property type="entry name" value="Integrase_cat-core"/>
</dbReference>
<dbReference type="Proteomes" id="UP000030758">
    <property type="component" value="Unassembled WGS sequence"/>
</dbReference>
<accession>A0A085MVP5</accession>
<evidence type="ECO:0000256" key="16">
    <source>
        <dbReference type="ARBA" id="ARBA00023172"/>
    </source>
</evidence>
<feature type="compositionally biased region" description="Basic and acidic residues" evidence="19">
    <location>
        <begin position="742"/>
        <end position="751"/>
    </location>
</feature>
<dbReference type="InterPro" id="IPR013103">
    <property type="entry name" value="RVT_2"/>
</dbReference>
<evidence type="ECO:0000256" key="19">
    <source>
        <dbReference type="SAM" id="MobiDB-lite"/>
    </source>
</evidence>
<dbReference type="InterPro" id="IPR043502">
    <property type="entry name" value="DNA/RNA_pol_sf"/>
</dbReference>
<dbReference type="GO" id="GO:0019899">
    <property type="term" value="F:enzyme binding"/>
    <property type="evidence" value="ECO:0007669"/>
    <property type="project" value="UniProtKB-ARBA"/>
</dbReference>
<name>A0A085MVP5_9BILA</name>
<dbReference type="GO" id="GO:0003887">
    <property type="term" value="F:DNA-directed DNA polymerase activity"/>
    <property type="evidence" value="ECO:0007669"/>
    <property type="project" value="UniProtKB-KW"/>
</dbReference>
<dbReference type="Pfam" id="PF00665">
    <property type="entry name" value="rve"/>
    <property type="match status" value="1"/>
</dbReference>
<sequence>MEDVVRKLEEEIASLQTQLAVKRCNVITSSVGGLPESKHLDGTNYSDWKFAMKNYLVDSGLWQCIMSSDVDEALDQRALAKINLSIKPCAWAEVRKAKTAKEAWESLRCAYEDKGIVRRIGLYSSLFKTRFDDCDSMTNYIDRITSIAEQLEAIGKPLDDETVGGIILGGLPVEFRPLILGIQGSNQKISVEFVKSLLLQTNVKDLAVASGNYTSCSYVTRRQSEKKSEHSELKCFGCKEIGHVKAKCPYRLKKDRSFAQRKKSDKQSTAITNFAANCLYGSKGFESSDDWFLDSGATTHLSRRNDWLEKYNRDKSNTVGIANGSQIRSTGCGTVKIPLATKKTMVAKDVHHAPELAVNLLSVSRIASHGKSLIFDINGCRIVDIPIRVPQSHVLGTASQHQGLYRLDRPVQFGLLAGQPHDLWHRRLGHLSRGSMKLLLNGMVTGIPKNSVSNIDCITCVKGKQCRLPFPKLQGKRATNLLDVVHSDICGPMQVRSFSGARYFISFIDDFSRKSFVYFLKNKNEALQKFKEFVAFVERKTSRKVKCLRTDNGREYVNEHFAQFLTANGIRHERSIPDTPEQNGIAERLNRTLVEKARTMLIDAGLSTDLWAEAIGTANYLRNRCPTKALRNVTPEEAWSGRKPNLSHLKVFGCLAMVHIPERRRQKWDAKSEQCIFVGYSETSKGYRTINRFTKKLNIARDVVFLESSFPGTRQTNAHLDEPEKSAPDDGEEVIMWKLQDDKPSETEADKAVSSPIEGKESSCCDTVNEDARTNEGRPKRNRVPNRTIFNSDFVVYQAGMYEGDPVSYADAIRRPDAHDWLAAVDEELASHHKNHSWEICSLPEGKKAIKSKWVFKTKYKIDGTIERRKARLVAKGCSQKPGIDYEDTFAPTLGHASLRLLLSLAVQNDLEIIQMDVVTAFLNPKLKEEIYMELPEGVTKCQYPTYCRLKKSIYGLKQSSRAWYDMLDGTLQKFGMKRLKSEPCVYYRRIVEKMLIVGIYVDDLLILSNDQQATTDLKEALHKQFEMKDLGKAHWCLGIRINQDKKFGTLSIDQARYIDQILETFGMVDCKVAKTPLDPNQLLSKEMSPKTEEERMEMKKIPYREAVGSVVAMLCLMRARE</sequence>
<evidence type="ECO:0000256" key="14">
    <source>
        <dbReference type="ARBA" id="ARBA00022932"/>
    </source>
</evidence>
<evidence type="ECO:0000259" key="21">
    <source>
        <dbReference type="PROSITE" id="PS50994"/>
    </source>
</evidence>